<dbReference type="Proteomes" id="UP000076962">
    <property type="component" value="Unassembled WGS sequence"/>
</dbReference>
<accession>A0A176RSZ3</accession>
<organism evidence="3 4">
    <name type="scientific">Candidatus Thiomargarita nelsonii</name>
    <dbReference type="NCBI Taxonomy" id="1003181"/>
    <lineage>
        <taxon>Bacteria</taxon>
        <taxon>Pseudomonadati</taxon>
        <taxon>Pseudomonadota</taxon>
        <taxon>Gammaproteobacteria</taxon>
        <taxon>Thiotrichales</taxon>
        <taxon>Thiotrichaceae</taxon>
        <taxon>Thiomargarita</taxon>
    </lineage>
</organism>
<proteinExistence type="predicted"/>
<evidence type="ECO:0000256" key="1">
    <source>
        <dbReference type="SAM" id="Coils"/>
    </source>
</evidence>
<reference evidence="3 4" key="1">
    <citation type="submission" date="2016-05" db="EMBL/GenBank/DDBJ databases">
        <title>Single-cell genome of chain-forming Candidatus Thiomargarita nelsonii and comparison to other large sulfur-oxidizing bacteria.</title>
        <authorList>
            <person name="Winkel M."/>
            <person name="Salman V."/>
            <person name="Woyke T."/>
            <person name="Schulz-Vogt H."/>
            <person name="Richter M."/>
            <person name="Flood B."/>
            <person name="Bailey J."/>
            <person name="Amann R."/>
            <person name="Mussmann M."/>
        </authorList>
    </citation>
    <scope>NUCLEOTIDE SEQUENCE [LARGE SCALE GENOMIC DNA]</scope>
    <source>
        <strain evidence="3 4">THI036</strain>
    </source>
</reference>
<feature type="transmembrane region" description="Helical" evidence="2">
    <location>
        <begin position="324"/>
        <end position="343"/>
    </location>
</feature>
<sequence>METLKPGSYRFQIVRLRMANFFVDVIALRGEFQFVADTANGVKLSEKETLDSSQEVVTGNKLNSLWLKTPVDQTDSWEEAGRPWVQALINEMNRSKPGEPDANLMRFLVLKKSAKSEWQDNKNIYILYRLHYEGLQDKEYLEALSRFVNPNQAPSTDIYRLRQWIREQDSFEKAGYLGQADERHKEFYEYFQKVSQGFLDHIVKRQAQKYIVKAEEKIEEAKSSLADANKDIVKAEQGDQSYSKEQLIEFANGSLSLAENDIYAAQDELDKAKEKIGESGVADVQKRIDEVEAKIESARQQLIGLVKVPAGVQVPKTLGESIDILTIIILVGGVALFLLVLFFKKSNFQKKQKRNGSIVADYVLKKELDKILEAKYIEVLKKNQDFENLVAQIVKKQVVKILNHKSFSDLMVKKLESSLAKRLEPVSEPEQTISSIPEPVELNTSILEPIEESVELNTSIPEPIEEPVELNNELRVYLETHNLFDENLWLTLWRGDPSPCELAKRLLEKYQSLTIENYEELAAWLEKTSGDQKVYFIIPTLNQECDSNLHEIVEQRMVKGAINRVLEIKRLGLGCDEGVALKAQVVSS</sequence>
<keyword evidence="1" id="KW-0175">Coiled coil</keyword>
<keyword evidence="2" id="KW-0472">Membrane</keyword>
<evidence type="ECO:0000313" key="4">
    <source>
        <dbReference type="Proteomes" id="UP000076962"/>
    </source>
</evidence>
<comment type="caution">
    <text evidence="3">The sequence shown here is derived from an EMBL/GenBank/DDBJ whole genome shotgun (WGS) entry which is preliminary data.</text>
</comment>
<evidence type="ECO:0000256" key="2">
    <source>
        <dbReference type="SAM" id="Phobius"/>
    </source>
</evidence>
<dbReference type="EMBL" id="LUTY01003055">
    <property type="protein sequence ID" value="OAD18870.1"/>
    <property type="molecule type" value="Genomic_DNA"/>
</dbReference>
<protein>
    <submittedName>
        <fullName evidence="3">Uncharacterized protein</fullName>
    </submittedName>
</protein>
<keyword evidence="2" id="KW-0812">Transmembrane</keyword>
<name>A0A176RSZ3_9GAMM</name>
<dbReference type="AlphaFoldDB" id="A0A176RSZ3"/>
<feature type="coiled-coil region" evidence="1">
    <location>
        <begin position="204"/>
        <end position="308"/>
    </location>
</feature>
<gene>
    <name evidence="3" type="ORF">THIOM_005525</name>
</gene>
<evidence type="ECO:0000313" key="3">
    <source>
        <dbReference type="EMBL" id="OAD18870.1"/>
    </source>
</evidence>
<keyword evidence="2" id="KW-1133">Transmembrane helix</keyword>
<keyword evidence="4" id="KW-1185">Reference proteome</keyword>